<dbReference type="PANTHER" id="PTHR48462:SF1">
    <property type="entry name" value="PROTEIN, PUTATIVE-RELATED"/>
    <property type="match status" value="1"/>
</dbReference>
<dbReference type="AlphaFoldDB" id="A0A6L2LDK8"/>
<feature type="region of interest" description="Disordered" evidence="1">
    <location>
        <begin position="1"/>
        <end position="29"/>
    </location>
</feature>
<comment type="caution">
    <text evidence="3">The sequence shown here is derived from an EMBL/GenBank/DDBJ whole genome shotgun (WGS) entry which is preliminary data.</text>
</comment>
<sequence>MHGPKPNKTIRRHNGPKLSPGQTGYGPEAARRTKGFQMTLLQDSGIASAPPHAHDFLYTIPIDGLGQMMNHRQFRSVLCHRISVPMFSEGSLCPSCNVHRMDKGGDHAVGIMVRKEASMGFLSEDGKDLRPTDLLLFNWLQGKDVCLDVTCISPFASMGALSWAPGVALHNAAKKKKRKYASICEENGYKFIPFVFSTYGEFDTDALNTLSRIKSISISHSNNAKSGVFLFHRVQEVVLLADFQCKRCQERVADIVSRLKAYVDQESWSYVSALPRTLSDHCPVLLTVGSKQSGPKAFKIFDHWFTVPGFDSLVNKSWSEGLYNGTPDIILKNKLKKLKGDIKEWNYSKRVESNRLKEELKKRIFDWDQKAELGSLSPNDVDAMEELLLELMHLEQNDRNSLNQKSRVKWAIEGDENTKFFHTLVNKKARKQAINGLIWNGSWTEDMDTIKNAAFSHYQDRFKESTHQRPKFRSSLFRKLEASDATFLEASISIDEIKDAVWSCSGSKSQCPDGINFNFLRRYWELLKHDFFNAIKHFKSSAILARGCNPSFIVLVPKINDPLQMSDYRRVSLIGYLYKIISKILSTRLAKVIHKLISANQTAFLAGRKILDGCLIANEIINCAKSGDSRLLLFKEDFEKAFDSVNWSVLHDIMQQMGFGVKWRKWVNACMISASISVLVNGSPSREFKMERGLRHGDPLSLFLFLIAEEALQVLTLDACNKCVYKGLSLAEDDANVSLLQYAYGCLVLWRMVNLSKRCLYGVGVPLNEDAIVAEAVKFLNKLSSWKSKLMSIGGHLTLIKAVLGSMPLYHLSLFRAPIKFIKRLEAIRSRFLRAKNLSLLGKWMSRFHTEDTTLWRKVIKEIHGPDGGFVHMAHRGTRIGLWSEIVKNIEYIKNLEIPLDNLIVRKITSGEKTRFWKDKWCSSGHTIMDLYPRLFVLENNKDRRVCDRWRLNNGVWNADILLNRIAFPARSQGADRALYGACYVLLWSIWRWRNKLLHASSKMWMS</sequence>
<name>A0A6L2LDK8_TANCI</name>
<evidence type="ECO:0000259" key="2">
    <source>
        <dbReference type="Pfam" id="PF00078"/>
    </source>
</evidence>
<organism evidence="3">
    <name type="scientific">Tanacetum cinerariifolium</name>
    <name type="common">Dalmatian daisy</name>
    <name type="synonym">Chrysanthemum cinerariifolium</name>
    <dbReference type="NCBI Taxonomy" id="118510"/>
    <lineage>
        <taxon>Eukaryota</taxon>
        <taxon>Viridiplantae</taxon>
        <taxon>Streptophyta</taxon>
        <taxon>Embryophyta</taxon>
        <taxon>Tracheophyta</taxon>
        <taxon>Spermatophyta</taxon>
        <taxon>Magnoliopsida</taxon>
        <taxon>eudicotyledons</taxon>
        <taxon>Gunneridae</taxon>
        <taxon>Pentapetalae</taxon>
        <taxon>asterids</taxon>
        <taxon>campanulids</taxon>
        <taxon>Asterales</taxon>
        <taxon>Asteraceae</taxon>
        <taxon>Asteroideae</taxon>
        <taxon>Anthemideae</taxon>
        <taxon>Anthemidinae</taxon>
        <taxon>Tanacetum</taxon>
    </lineage>
</organism>
<dbReference type="Pfam" id="PF00078">
    <property type="entry name" value="RVT_1"/>
    <property type="match status" value="1"/>
</dbReference>
<accession>A0A6L2LDK8</accession>
<feature type="domain" description="Reverse transcriptase" evidence="2">
    <location>
        <begin position="560"/>
        <end position="710"/>
    </location>
</feature>
<gene>
    <name evidence="3" type="ORF">Tci_031776</name>
</gene>
<proteinExistence type="predicted"/>
<dbReference type="PANTHER" id="PTHR48462">
    <property type="entry name" value="PROTEIN, PUTATIVE-RELATED"/>
    <property type="match status" value="1"/>
</dbReference>
<evidence type="ECO:0000256" key="1">
    <source>
        <dbReference type="SAM" id="MobiDB-lite"/>
    </source>
</evidence>
<reference evidence="3" key="1">
    <citation type="journal article" date="2019" name="Sci. Rep.">
        <title>Draft genome of Tanacetum cinerariifolium, the natural source of mosquito coil.</title>
        <authorList>
            <person name="Yamashiro T."/>
            <person name="Shiraishi A."/>
            <person name="Satake H."/>
            <person name="Nakayama K."/>
        </authorList>
    </citation>
    <scope>NUCLEOTIDE SEQUENCE</scope>
</reference>
<protein>
    <recommendedName>
        <fullName evidence="2">Reverse transcriptase domain-containing protein</fullName>
    </recommendedName>
</protein>
<dbReference type="InterPro" id="IPR000477">
    <property type="entry name" value="RT_dom"/>
</dbReference>
<evidence type="ECO:0000313" key="3">
    <source>
        <dbReference type="EMBL" id="GEU59798.1"/>
    </source>
</evidence>
<dbReference type="CDD" id="cd01650">
    <property type="entry name" value="RT_nLTR_like"/>
    <property type="match status" value="1"/>
</dbReference>
<dbReference type="EMBL" id="BKCJ010004232">
    <property type="protein sequence ID" value="GEU59798.1"/>
    <property type="molecule type" value="Genomic_DNA"/>
</dbReference>